<organism evidence="6 7">
    <name type="scientific">Kribbella hippodromi</name>
    <dbReference type="NCBI Taxonomy" id="434347"/>
    <lineage>
        <taxon>Bacteria</taxon>
        <taxon>Bacillati</taxon>
        <taxon>Actinomycetota</taxon>
        <taxon>Actinomycetes</taxon>
        <taxon>Propionibacteriales</taxon>
        <taxon>Kribbellaceae</taxon>
        <taxon>Kribbella</taxon>
    </lineage>
</organism>
<evidence type="ECO:0000313" key="6">
    <source>
        <dbReference type="EMBL" id="GAA1604414.1"/>
    </source>
</evidence>
<gene>
    <name evidence="6" type="ORF">GCM10009804_70920</name>
</gene>
<reference evidence="6 7" key="1">
    <citation type="journal article" date="2019" name="Int. J. Syst. Evol. Microbiol.">
        <title>The Global Catalogue of Microorganisms (GCM) 10K type strain sequencing project: providing services to taxonomists for standard genome sequencing and annotation.</title>
        <authorList>
            <consortium name="The Broad Institute Genomics Platform"/>
            <consortium name="The Broad Institute Genome Sequencing Center for Infectious Disease"/>
            <person name="Wu L."/>
            <person name="Ma J."/>
        </authorList>
    </citation>
    <scope>NUCLEOTIDE SEQUENCE [LARGE SCALE GENOMIC DNA]</scope>
    <source>
        <strain evidence="6 7">JCM 15572</strain>
    </source>
</reference>
<evidence type="ECO:0000256" key="4">
    <source>
        <dbReference type="ARBA" id="ARBA00022833"/>
    </source>
</evidence>
<keyword evidence="7" id="KW-1185">Reference proteome</keyword>
<dbReference type="PANTHER" id="PTHR35005">
    <property type="entry name" value="3-DEHYDRO-SCYLLO-INOSOSE HYDROLASE"/>
    <property type="match status" value="1"/>
</dbReference>
<dbReference type="Gene3D" id="3.40.50.10310">
    <property type="entry name" value="Creatininase"/>
    <property type="match status" value="1"/>
</dbReference>
<dbReference type="PANTHER" id="PTHR35005:SF1">
    <property type="entry name" value="2-AMINO-5-FORMYLAMINO-6-RIBOSYLAMINOPYRIMIDIN-4(3H)-ONE 5'-MONOPHOSPHATE DEFORMYLASE"/>
    <property type="match status" value="1"/>
</dbReference>
<protein>
    <submittedName>
        <fullName evidence="6">Creatininase family protein</fullName>
    </submittedName>
</protein>
<accession>A0ABN2EE04</accession>
<dbReference type="InterPro" id="IPR003785">
    <property type="entry name" value="Creatininase/forma_Hydrolase"/>
</dbReference>
<dbReference type="Proteomes" id="UP001501705">
    <property type="component" value="Unassembled WGS sequence"/>
</dbReference>
<evidence type="ECO:0000256" key="3">
    <source>
        <dbReference type="ARBA" id="ARBA00022801"/>
    </source>
</evidence>
<keyword evidence="4" id="KW-0862">Zinc</keyword>
<comment type="similarity">
    <text evidence="5">Belongs to the creatininase superfamily.</text>
</comment>
<dbReference type="Pfam" id="PF02633">
    <property type="entry name" value="Creatininase"/>
    <property type="match status" value="1"/>
</dbReference>
<evidence type="ECO:0000313" key="7">
    <source>
        <dbReference type="Proteomes" id="UP001501705"/>
    </source>
</evidence>
<dbReference type="InterPro" id="IPR024087">
    <property type="entry name" value="Creatininase-like_sf"/>
</dbReference>
<comment type="caution">
    <text evidence="6">The sequence shown here is derived from an EMBL/GenBank/DDBJ whole genome shotgun (WGS) entry which is preliminary data.</text>
</comment>
<dbReference type="RefSeq" id="WP_344240893.1">
    <property type="nucleotide sequence ID" value="NZ_BAAAPH010000034.1"/>
</dbReference>
<keyword evidence="3" id="KW-0378">Hydrolase</keyword>
<evidence type="ECO:0000256" key="5">
    <source>
        <dbReference type="ARBA" id="ARBA00024029"/>
    </source>
</evidence>
<evidence type="ECO:0000256" key="2">
    <source>
        <dbReference type="ARBA" id="ARBA00022723"/>
    </source>
</evidence>
<evidence type="ECO:0000256" key="1">
    <source>
        <dbReference type="ARBA" id="ARBA00001947"/>
    </source>
</evidence>
<dbReference type="SUPFAM" id="SSF102215">
    <property type="entry name" value="Creatininase"/>
    <property type="match status" value="1"/>
</dbReference>
<sequence>MTELSRLTTVEAASSLRTAKVAILPIGATEQHGPHLELRTDTTIATVLARMLATDLGADAVLLPPIPYGLSEHHLPFAGTITLRPQTLRSLLLDVFESVAHHGVRRVIVLNGHGGNIDAIRLAAREARRDSKLRVAHVMWAQLGRDVVDREAGPSWRRNHACEIETSLAMVLDDSLVRPSELDVAPLTGPRDPFTEPVSASVDVPIWFDEWTANGALGDPRRASVERGQAIVEVVRARAAEFARSFVADER</sequence>
<comment type="cofactor">
    <cofactor evidence="1">
        <name>Zn(2+)</name>
        <dbReference type="ChEBI" id="CHEBI:29105"/>
    </cofactor>
</comment>
<dbReference type="EMBL" id="BAAAPH010000034">
    <property type="protein sequence ID" value="GAA1604414.1"/>
    <property type="molecule type" value="Genomic_DNA"/>
</dbReference>
<name>A0ABN2EE04_9ACTN</name>
<proteinExistence type="inferred from homology"/>
<keyword evidence="2" id="KW-0479">Metal-binding</keyword>